<feature type="region of interest" description="Disordered" evidence="3">
    <location>
        <begin position="279"/>
        <end position="309"/>
    </location>
</feature>
<dbReference type="GO" id="GO:0006508">
    <property type="term" value="P:proteolysis"/>
    <property type="evidence" value="ECO:0007669"/>
    <property type="project" value="InterPro"/>
</dbReference>
<feature type="region of interest" description="Disordered" evidence="3">
    <location>
        <begin position="107"/>
        <end position="130"/>
    </location>
</feature>
<sequence length="1125" mass="129725">MIKDKAMVQALDGGYIIPRLEILKLYIEQDLEAKVLIQQKEFSQPKSQEKKARFEEESWEEVLKQMKDLTQKIQNPQPQGHQSKDTGKESVKQVLNQLKHLSEVVESPNKIQAGNNQDQKVTQNSQPLRPRYPLLPISSGYQPYVPAQMAPRQLLKCYYCLEEGHSAIRCNHLTEDLEKRIVLKRGGTYLFPNFQRVPTEGPKSAKELVRHFAKEQEDFTKKMMEQSNPPQKKQETTVIEESKEEKATAIAQIEEWGNWKPPQISPANENIQINVGLRQTRQRAARQETQSQTQQEDKNETHKPFKKKIPGAYHEEDEAEEEIRVLIPTKYKKTQEGKEVDNDIEIISKEKNKEVLRQDSQKMELKNKVKSTPNNPKIIIEHVMKRILEQKINLTLEEILSMSPTFIDKLQNLTTQEKEVIKSVNTSNIQERLLSVKLRDYDTPRLHYACPLGFMEVFIGREEYPTMALVDTGSEINIIPEEIAIQASLTSRKLNMNLRGIGGHTTSLVGLSEFTPITMITGEEKEIHLFIAKGAVHTILGRPFLADNNVKLEFSHKQGEIFSYPEQDGRRLCLPICNPQAMGWEISPPRGMELCASSEIGKWSIHGAESSKRKETRETESQSSTRVKTIFLGANKIPFSAIFDAKNDLNVITQEMALKAELKISPYTSKSTDNFLKPIGQIKNLEVTFESEEKTYLDFLVFENFNQIIDEEKSSILSSSKESIPPQTETKSKGKDPEEDELKVEDSEAIEKIKMELKKMRRNLDMAIEDPEKWLALELSGMNEEDKVESPQKKFKMDLKPPEANSSGIAEDYSNLFQEKAWYISDTEKIKDDIINPLAKRKFEELEKESAIITEDKMDQVWDRNIQKRIDKKMETAESEDDLKLYQQNNEDLEDKYKQGRIFEDLEEGELSENTQRLAGLSILEEFNHAYDQIFCFSSATDLFNQNQGITFGLPNDSQNQNGIQKDIPEYEGLEDYVILPIITFKELYDYELDSPIIQTKYLSKLPGSNLTNVDFLELLTTIGIKGNLRNPYWKKPYGYYQMTIEGLYHKILWTQEDLNLDGLEILGGTLCWCDFGYMFIHEVKGFVSEWKGNTQRKQRNKIFGEILKDICLSVIHNRRVNISQ</sequence>
<dbReference type="AlphaFoldDB" id="A0A9Q3DC48"/>
<dbReference type="PROSITE" id="PS50175">
    <property type="entry name" value="ASP_PROT_RETROV"/>
    <property type="match status" value="1"/>
</dbReference>
<evidence type="ECO:0000256" key="2">
    <source>
        <dbReference type="ARBA" id="ARBA00022801"/>
    </source>
</evidence>
<feature type="domain" description="Peptidase A2" evidence="4">
    <location>
        <begin position="466"/>
        <end position="503"/>
    </location>
</feature>
<comment type="caution">
    <text evidence="5">The sequence shown here is derived from an EMBL/GenBank/DDBJ whole genome shotgun (WGS) entry which is preliminary data.</text>
</comment>
<evidence type="ECO:0000313" key="5">
    <source>
        <dbReference type="EMBL" id="MBW0497736.1"/>
    </source>
</evidence>
<dbReference type="CDD" id="cd00303">
    <property type="entry name" value="retropepsin_like"/>
    <property type="match status" value="1"/>
</dbReference>
<accession>A0A9Q3DC48</accession>
<dbReference type="InterPro" id="IPR018061">
    <property type="entry name" value="Retropepsins"/>
</dbReference>
<keyword evidence="6" id="KW-1185">Reference proteome</keyword>
<dbReference type="Pfam" id="PF00077">
    <property type="entry name" value="RVP"/>
    <property type="match status" value="1"/>
</dbReference>
<proteinExistence type="predicted"/>
<feature type="region of interest" description="Disordered" evidence="3">
    <location>
        <begin position="786"/>
        <end position="806"/>
    </location>
</feature>
<dbReference type="InterPro" id="IPR021109">
    <property type="entry name" value="Peptidase_aspartic_dom_sf"/>
</dbReference>
<feature type="compositionally biased region" description="Basic and acidic residues" evidence="3">
    <location>
        <begin position="786"/>
        <end position="801"/>
    </location>
</feature>
<evidence type="ECO:0000256" key="3">
    <source>
        <dbReference type="SAM" id="MobiDB-lite"/>
    </source>
</evidence>
<feature type="region of interest" description="Disordered" evidence="3">
    <location>
        <begin position="717"/>
        <end position="745"/>
    </location>
</feature>
<keyword evidence="2" id="KW-0378">Hydrolase</keyword>
<dbReference type="PROSITE" id="PS00141">
    <property type="entry name" value="ASP_PROTEASE"/>
    <property type="match status" value="1"/>
</dbReference>
<evidence type="ECO:0000259" key="4">
    <source>
        <dbReference type="PROSITE" id="PS50175"/>
    </source>
</evidence>
<evidence type="ECO:0000313" key="6">
    <source>
        <dbReference type="Proteomes" id="UP000765509"/>
    </source>
</evidence>
<dbReference type="Proteomes" id="UP000765509">
    <property type="component" value="Unassembled WGS sequence"/>
</dbReference>
<keyword evidence="1" id="KW-0064">Aspartyl protease</keyword>
<feature type="compositionally biased region" description="Basic and acidic residues" evidence="3">
    <location>
        <begin position="232"/>
        <end position="242"/>
    </location>
</feature>
<feature type="compositionally biased region" description="Polar residues" evidence="3">
    <location>
        <begin position="109"/>
        <end position="127"/>
    </location>
</feature>
<dbReference type="InterPro" id="IPR001969">
    <property type="entry name" value="Aspartic_peptidase_AS"/>
</dbReference>
<dbReference type="InterPro" id="IPR001995">
    <property type="entry name" value="Peptidase_A2_cat"/>
</dbReference>
<name>A0A9Q3DC48_9BASI</name>
<protein>
    <recommendedName>
        <fullName evidence="4">Peptidase A2 domain-containing protein</fullName>
    </recommendedName>
</protein>
<organism evidence="5 6">
    <name type="scientific">Austropuccinia psidii MF-1</name>
    <dbReference type="NCBI Taxonomy" id="1389203"/>
    <lineage>
        <taxon>Eukaryota</taxon>
        <taxon>Fungi</taxon>
        <taxon>Dikarya</taxon>
        <taxon>Basidiomycota</taxon>
        <taxon>Pucciniomycotina</taxon>
        <taxon>Pucciniomycetes</taxon>
        <taxon>Pucciniales</taxon>
        <taxon>Sphaerophragmiaceae</taxon>
        <taxon>Austropuccinia</taxon>
    </lineage>
</organism>
<evidence type="ECO:0000256" key="1">
    <source>
        <dbReference type="ARBA" id="ARBA00022750"/>
    </source>
</evidence>
<dbReference type="Gene3D" id="2.40.70.10">
    <property type="entry name" value="Acid Proteases"/>
    <property type="match status" value="1"/>
</dbReference>
<dbReference type="EMBL" id="AVOT02014343">
    <property type="protein sequence ID" value="MBW0497736.1"/>
    <property type="molecule type" value="Genomic_DNA"/>
</dbReference>
<dbReference type="GO" id="GO:0004190">
    <property type="term" value="F:aspartic-type endopeptidase activity"/>
    <property type="evidence" value="ECO:0007669"/>
    <property type="project" value="UniProtKB-KW"/>
</dbReference>
<reference evidence="5" key="1">
    <citation type="submission" date="2021-03" db="EMBL/GenBank/DDBJ databases">
        <title>Draft genome sequence of rust myrtle Austropuccinia psidii MF-1, a brazilian biotype.</title>
        <authorList>
            <person name="Quecine M.C."/>
            <person name="Pachon D.M.R."/>
            <person name="Bonatelli M.L."/>
            <person name="Correr F.H."/>
            <person name="Franceschini L.M."/>
            <person name="Leite T.F."/>
            <person name="Margarido G.R.A."/>
            <person name="Almeida C.A."/>
            <person name="Ferrarezi J.A."/>
            <person name="Labate C.A."/>
        </authorList>
    </citation>
    <scope>NUCLEOTIDE SEQUENCE</scope>
    <source>
        <strain evidence="5">MF-1</strain>
    </source>
</reference>
<keyword evidence="1" id="KW-0645">Protease</keyword>
<feature type="region of interest" description="Disordered" evidence="3">
    <location>
        <begin position="221"/>
        <end position="242"/>
    </location>
</feature>
<dbReference type="OrthoDB" id="5535068at2759"/>
<gene>
    <name evidence="5" type="ORF">O181_037451</name>
</gene>
<dbReference type="SUPFAM" id="SSF50630">
    <property type="entry name" value="Acid proteases"/>
    <property type="match status" value="1"/>
</dbReference>